<comment type="caution">
    <text evidence="2">The sequence shown here is derived from an EMBL/GenBank/DDBJ whole genome shotgun (WGS) entry which is preliminary data.</text>
</comment>
<evidence type="ECO:0000256" key="1">
    <source>
        <dbReference type="SAM" id="Phobius"/>
    </source>
</evidence>
<organism evidence="2 3">
    <name type="scientific">Candidatus Roizmanbacteria bacterium RIFCSPHIGHO2_12_FULL_33_9</name>
    <dbReference type="NCBI Taxonomy" id="1802045"/>
    <lineage>
        <taxon>Bacteria</taxon>
        <taxon>Candidatus Roizmaniibacteriota</taxon>
    </lineage>
</organism>
<accession>A0A1F7HG70</accession>
<evidence type="ECO:0000313" key="2">
    <source>
        <dbReference type="EMBL" id="OGK29782.1"/>
    </source>
</evidence>
<dbReference type="EMBL" id="MFZV01000058">
    <property type="protein sequence ID" value="OGK29782.1"/>
    <property type="molecule type" value="Genomic_DNA"/>
</dbReference>
<reference evidence="2 3" key="1">
    <citation type="journal article" date="2016" name="Nat. Commun.">
        <title>Thousands of microbial genomes shed light on interconnected biogeochemical processes in an aquifer system.</title>
        <authorList>
            <person name="Anantharaman K."/>
            <person name="Brown C.T."/>
            <person name="Hug L.A."/>
            <person name="Sharon I."/>
            <person name="Castelle C.J."/>
            <person name="Probst A.J."/>
            <person name="Thomas B.C."/>
            <person name="Singh A."/>
            <person name="Wilkins M.J."/>
            <person name="Karaoz U."/>
            <person name="Brodie E.L."/>
            <person name="Williams K.H."/>
            <person name="Hubbard S.S."/>
            <person name="Banfield J.F."/>
        </authorList>
    </citation>
    <scope>NUCLEOTIDE SEQUENCE [LARGE SCALE GENOMIC DNA]</scope>
</reference>
<keyword evidence="1" id="KW-0472">Membrane</keyword>
<name>A0A1F7HG70_9BACT</name>
<keyword evidence="1" id="KW-1133">Transmembrane helix</keyword>
<gene>
    <name evidence="2" type="ORF">A3F29_03095</name>
</gene>
<feature type="transmembrane region" description="Helical" evidence="1">
    <location>
        <begin position="21"/>
        <end position="45"/>
    </location>
</feature>
<protein>
    <submittedName>
        <fullName evidence="2">Uncharacterized protein</fullName>
    </submittedName>
</protein>
<evidence type="ECO:0000313" key="3">
    <source>
        <dbReference type="Proteomes" id="UP000177199"/>
    </source>
</evidence>
<sequence length="82" mass="9137">MEQDNLRKFYHEVGQNLEKVKLLDLVGIIGFAGLSALAYVMTNYWAYKGHYSSSLGSGLGTIYAGFRLKSTYKKAVKNIGKI</sequence>
<dbReference type="AlphaFoldDB" id="A0A1F7HG70"/>
<proteinExistence type="predicted"/>
<dbReference type="Proteomes" id="UP000177199">
    <property type="component" value="Unassembled WGS sequence"/>
</dbReference>
<keyword evidence="1" id="KW-0812">Transmembrane</keyword>